<dbReference type="STRING" id="1798002.A2478_02755"/>
<evidence type="ECO:0000313" key="10">
    <source>
        <dbReference type="Proteomes" id="UP000179001"/>
    </source>
</evidence>
<accession>A0A1F5SZU2</accession>
<dbReference type="SUPFAM" id="SSF51735">
    <property type="entry name" value="NAD(P)-binding Rossmann-fold domains"/>
    <property type="match status" value="1"/>
</dbReference>
<feature type="binding site" evidence="4">
    <location>
        <begin position="151"/>
        <end position="153"/>
    </location>
    <ligand>
        <name>D-glyceraldehyde 3-phosphate</name>
        <dbReference type="ChEBI" id="CHEBI:59776"/>
    </ligand>
</feature>
<evidence type="ECO:0000256" key="5">
    <source>
        <dbReference type="PIRSR" id="PIRSR000149-3"/>
    </source>
</evidence>
<evidence type="ECO:0000313" key="9">
    <source>
        <dbReference type="EMBL" id="OGF32220.1"/>
    </source>
</evidence>
<dbReference type="EMBL" id="MFGJ01000006">
    <property type="protein sequence ID" value="OGF32220.1"/>
    <property type="molecule type" value="Genomic_DNA"/>
</dbReference>
<dbReference type="CDD" id="cd05214">
    <property type="entry name" value="GAPDH_I_N"/>
    <property type="match status" value="1"/>
</dbReference>
<dbReference type="InterPro" id="IPR020831">
    <property type="entry name" value="GlycerAld/Erythrose_P_DH"/>
</dbReference>
<dbReference type="GO" id="GO:0006006">
    <property type="term" value="P:glucose metabolic process"/>
    <property type="evidence" value="ECO:0007669"/>
    <property type="project" value="InterPro"/>
</dbReference>
<comment type="caution">
    <text evidence="9">The sequence shown here is derived from an EMBL/GenBank/DDBJ whole genome shotgun (WGS) entry which is preliminary data.</text>
</comment>
<evidence type="ECO:0000256" key="3">
    <source>
        <dbReference type="PIRSR" id="PIRSR000149-1"/>
    </source>
</evidence>
<dbReference type="GO" id="GO:0051287">
    <property type="term" value="F:NAD binding"/>
    <property type="evidence" value="ECO:0007669"/>
    <property type="project" value="InterPro"/>
</dbReference>
<feature type="binding site" evidence="5">
    <location>
        <position position="317"/>
    </location>
    <ligand>
        <name>NAD(+)</name>
        <dbReference type="ChEBI" id="CHEBI:57540"/>
    </ligand>
</feature>
<dbReference type="NCBIfam" id="TIGR01534">
    <property type="entry name" value="GAPDH-I"/>
    <property type="match status" value="1"/>
</dbReference>
<dbReference type="InterPro" id="IPR020829">
    <property type="entry name" value="GlycerAld_3-P_DH_cat"/>
</dbReference>
<reference evidence="9 10" key="1">
    <citation type="journal article" date="2016" name="Nat. Commun.">
        <title>Thousands of microbial genomes shed light on interconnected biogeochemical processes in an aquifer system.</title>
        <authorList>
            <person name="Anantharaman K."/>
            <person name="Brown C.T."/>
            <person name="Hug L.A."/>
            <person name="Sharon I."/>
            <person name="Castelle C.J."/>
            <person name="Probst A.J."/>
            <person name="Thomas B.C."/>
            <person name="Singh A."/>
            <person name="Wilkins M.J."/>
            <person name="Karaoz U."/>
            <person name="Brodie E.L."/>
            <person name="Williams K.H."/>
            <person name="Hubbard S.S."/>
            <person name="Banfield J.F."/>
        </authorList>
    </citation>
    <scope>NUCLEOTIDE SEQUENCE [LARGE SCALE GENOMIC DNA]</scope>
</reference>
<evidence type="ECO:0000256" key="2">
    <source>
        <dbReference type="ARBA" id="ARBA00023002"/>
    </source>
</evidence>
<feature type="binding site" evidence="5">
    <location>
        <position position="121"/>
    </location>
    <ligand>
        <name>NAD(+)</name>
        <dbReference type="ChEBI" id="CHEBI:57540"/>
    </ligand>
</feature>
<feature type="active site" description="Nucleophile" evidence="3">
    <location>
        <position position="152"/>
    </location>
</feature>
<dbReference type="FunFam" id="3.40.50.720:FF:000001">
    <property type="entry name" value="Glyceraldehyde-3-phosphate dehydrogenase"/>
    <property type="match status" value="1"/>
</dbReference>
<dbReference type="Proteomes" id="UP000179001">
    <property type="component" value="Unassembled WGS sequence"/>
</dbReference>
<dbReference type="GO" id="GO:0050661">
    <property type="term" value="F:NADP binding"/>
    <property type="evidence" value="ECO:0007669"/>
    <property type="project" value="InterPro"/>
</dbReference>
<keyword evidence="2" id="KW-0560">Oxidoreductase</keyword>
<evidence type="ECO:0000256" key="1">
    <source>
        <dbReference type="ARBA" id="ARBA00007406"/>
    </source>
</evidence>
<dbReference type="PRINTS" id="PR00078">
    <property type="entry name" value="G3PDHDRGNASE"/>
</dbReference>
<protein>
    <submittedName>
        <fullName evidence="9">Type I glyceraldehyde-3-phosphate dehydrogenase</fullName>
    </submittedName>
</protein>
<evidence type="ECO:0000256" key="6">
    <source>
        <dbReference type="PIRSR" id="PIRSR000149-4"/>
    </source>
</evidence>
<keyword evidence="5" id="KW-0520">NAD</keyword>
<evidence type="ECO:0000256" key="4">
    <source>
        <dbReference type="PIRSR" id="PIRSR000149-2"/>
    </source>
</evidence>
<evidence type="ECO:0000256" key="7">
    <source>
        <dbReference type="RuleBase" id="RU000397"/>
    </source>
</evidence>
<dbReference type="InterPro" id="IPR036291">
    <property type="entry name" value="NAD(P)-bd_dom_sf"/>
</dbReference>
<feature type="binding site" evidence="5">
    <location>
        <position position="35"/>
    </location>
    <ligand>
        <name>NAD(+)</name>
        <dbReference type="ChEBI" id="CHEBI:57540"/>
    </ligand>
</feature>
<comment type="similarity">
    <text evidence="1 7">Belongs to the glyceraldehyde-3-phosphate dehydrogenase family.</text>
</comment>
<feature type="binding site" evidence="4">
    <location>
        <begin position="211"/>
        <end position="212"/>
    </location>
    <ligand>
        <name>D-glyceraldehyde 3-phosphate</name>
        <dbReference type="ChEBI" id="CHEBI:59776"/>
    </ligand>
</feature>
<dbReference type="PANTHER" id="PTHR43148">
    <property type="entry name" value="GLYCERALDEHYDE-3-PHOSPHATE DEHYDROGENASE 2"/>
    <property type="match status" value="1"/>
</dbReference>
<feature type="binding site" evidence="4">
    <location>
        <position position="234"/>
    </location>
    <ligand>
        <name>D-glyceraldehyde 3-phosphate</name>
        <dbReference type="ChEBI" id="CHEBI:59776"/>
    </ligand>
</feature>
<dbReference type="SUPFAM" id="SSF55347">
    <property type="entry name" value="Glyceraldehyde-3-phosphate dehydrogenase-like, C-terminal domain"/>
    <property type="match status" value="1"/>
</dbReference>
<gene>
    <name evidence="9" type="ORF">A2478_02755</name>
</gene>
<evidence type="ECO:0000259" key="8">
    <source>
        <dbReference type="SMART" id="SM00846"/>
    </source>
</evidence>
<dbReference type="SMART" id="SM00846">
    <property type="entry name" value="Gp_dh_N"/>
    <property type="match status" value="1"/>
</dbReference>
<dbReference type="FunFam" id="3.30.360.10:FF:000002">
    <property type="entry name" value="Glyceraldehyde-3-phosphate dehydrogenase"/>
    <property type="match status" value="1"/>
</dbReference>
<dbReference type="PIRSF" id="PIRSF000149">
    <property type="entry name" value="GAP_DH"/>
    <property type="match status" value="1"/>
</dbReference>
<dbReference type="AlphaFoldDB" id="A0A1F5SZU2"/>
<dbReference type="InterPro" id="IPR020828">
    <property type="entry name" value="GlycerAld_3-P_DH_NAD(P)-bd"/>
</dbReference>
<sequence>MPKRVAINGFGRIGRAVAKVLLSKGSKYQIVAINDLGNWDNLAYLMKYDSAYGRYDKPVEMVGKNLKIGNKLIPVLSDPNPAKLPWKRLKVDVVLECTGAFTKKEEAGKHLKAGAKSVIISAPSNSDGIVTVVKGVNEKMAKNAGVVANASCTTNCTGPVMAVLESVFGVEKALLTTIHAVTASQRTVDLPTEDDYRRGRSALNNLIPTTTGAAIATTLTLPSLKDKFDGISIRVPMITGSLVDITALLRKNTSVKEINNAFIKYSKMPRFRGILEVTEDELVSSDIIGTAASAIVDLKFTKVVDGNLVKILAWYDNEWGYSNRLAEMVDEV</sequence>
<feature type="binding site" evidence="4">
    <location>
        <position position="182"/>
    </location>
    <ligand>
        <name>D-glyceraldehyde 3-phosphate</name>
        <dbReference type="ChEBI" id="CHEBI:59776"/>
    </ligand>
</feature>
<feature type="binding site" evidence="5">
    <location>
        <begin position="12"/>
        <end position="13"/>
    </location>
    <ligand>
        <name>NAD(+)</name>
        <dbReference type="ChEBI" id="CHEBI:57540"/>
    </ligand>
</feature>
<feature type="domain" description="Glyceraldehyde 3-phosphate dehydrogenase NAD(P) binding" evidence="8">
    <location>
        <begin position="3"/>
        <end position="152"/>
    </location>
</feature>
<keyword evidence="5" id="KW-0547">Nucleotide-binding</keyword>
<dbReference type="InterPro" id="IPR006424">
    <property type="entry name" value="Glyceraldehyde-3-P_DH_1"/>
</dbReference>
<dbReference type="Gene3D" id="3.30.360.10">
    <property type="entry name" value="Dihydrodipicolinate Reductase, domain 2"/>
    <property type="match status" value="1"/>
</dbReference>
<dbReference type="Pfam" id="PF02800">
    <property type="entry name" value="Gp_dh_C"/>
    <property type="match status" value="1"/>
</dbReference>
<name>A0A1F5SZU2_9BACT</name>
<feature type="site" description="Activates thiol group during catalysis" evidence="6">
    <location>
        <position position="179"/>
    </location>
</feature>
<proteinExistence type="inferred from homology"/>
<dbReference type="Pfam" id="PF00044">
    <property type="entry name" value="Gp_dh_N"/>
    <property type="match status" value="1"/>
</dbReference>
<organism evidence="9 10">
    <name type="scientific">Candidatus Falkowbacteria bacterium RIFOXYC2_FULL_36_12</name>
    <dbReference type="NCBI Taxonomy" id="1798002"/>
    <lineage>
        <taxon>Bacteria</taxon>
        <taxon>Candidatus Falkowiibacteriota</taxon>
    </lineage>
</organism>
<dbReference type="CDD" id="cd18126">
    <property type="entry name" value="GAPDH_I_C"/>
    <property type="match status" value="1"/>
</dbReference>
<dbReference type="Gene3D" id="3.40.50.720">
    <property type="entry name" value="NAD(P)-binding Rossmann-like Domain"/>
    <property type="match status" value="1"/>
</dbReference>
<dbReference type="GO" id="GO:0016620">
    <property type="term" value="F:oxidoreductase activity, acting on the aldehyde or oxo group of donors, NAD or NADP as acceptor"/>
    <property type="evidence" value="ECO:0007669"/>
    <property type="project" value="InterPro"/>
</dbReference>